<dbReference type="RefSeq" id="WP_153661811.1">
    <property type="nucleotide sequence ID" value="NZ_JAAIKR010000004.1"/>
</dbReference>
<dbReference type="Proteomes" id="UP000811844">
    <property type="component" value="Unassembled WGS sequence"/>
</dbReference>
<dbReference type="EMBL" id="JAAIKR010000004">
    <property type="protein sequence ID" value="MBR9727603.1"/>
    <property type="molecule type" value="Genomic_DNA"/>
</dbReference>
<evidence type="ECO:0000256" key="9">
    <source>
        <dbReference type="HAMAP-Rule" id="MF_00812"/>
    </source>
</evidence>
<keyword evidence="7 9" id="KW-0808">Transferase</keyword>
<feature type="binding site" evidence="9">
    <location>
        <position position="45"/>
    </location>
    <ligand>
        <name>S-adenosyl-L-methionine</name>
        <dbReference type="ChEBI" id="CHEBI:59789"/>
    </ligand>
</feature>
<reference evidence="10 11" key="1">
    <citation type="submission" date="2020-02" db="EMBL/GenBank/DDBJ databases">
        <title>Shewanella WXL01 sp. nov., a marine bacterium isolated from green algae in Luhuitou Fringing Reef (Northern South China Sea).</title>
        <authorList>
            <person name="Wang X."/>
        </authorList>
    </citation>
    <scope>NUCLEOTIDE SEQUENCE [LARGE SCALE GENOMIC DNA]</scope>
    <source>
        <strain evidence="10 11">MCCC 1A01895</strain>
    </source>
</reference>
<comment type="catalytic activity">
    <reaction evidence="1 9">
        <text>S-adenosyl-L-methionine + a thiopurine = S-adenosyl-L-homocysteine + a thiopurine S-methylether.</text>
        <dbReference type="EC" id="2.1.1.67"/>
    </reaction>
</comment>
<feature type="binding site" evidence="9">
    <location>
        <position position="66"/>
    </location>
    <ligand>
        <name>S-adenosyl-L-methionine</name>
        <dbReference type="ChEBI" id="CHEBI:59789"/>
    </ligand>
</feature>
<evidence type="ECO:0000256" key="4">
    <source>
        <dbReference type="ARBA" id="ARBA00011905"/>
    </source>
</evidence>
<accession>A0ABS5I0P7</accession>
<evidence type="ECO:0000256" key="2">
    <source>
        <dbReference type="ARBA" id="ARBA00004496"/>
    </source>
</evidence>
<evidence type="ECO:0000313" key="11">
    <source>
        <dbReference type="Proteomes" id="UP000811844"/>
    </source>
</evidence>
<dbReference type="EC" id="2.1.1.67" evidence="4 9"/>
<dbReference type="PIRSF" id="PIRSF023956">
    <property type="entry name" value="Thiopurine_S-methyltransferase"/>
    <property type="match status" value="1"/>
</dbReference>
<dbReference type="NCBIfam" id="TIGR03840">
    <property type="entry name" value="TMPT_Se_Te"/>
    <property type="match status" value="1"/>
</dbReference>
<evidence type="ECO:0000256" key="6">
    <source>
        <dbReference type="ARBA" id="ARBA00022603"/>
    </source>
</evidence>
<gene>
    <name evidence="9" type="primary">tpm</name>
    <name evidence="10" type="ORF">G3R48_06335</name>
</gene>
<evidence type="ECO:0000256" key="3">
    <source>
        <dbReference type="ARBA" id="ARBA00008145"/>
    </source>
</evidence>
<dbReference type="PANTHER" id="PTHR10259">
    <property type="entry name" value="THIOPURINE S-METHYLTRANSFERASE"/>
    <property type="match status" value="1"/>
</dbReference>
<comment type="caution">
    <text evidence="10">The sequence shown here is derived from an EMBL/GenBank/DDBJ whole genome shotgun (WGS) entry which is preliminary data.</text>
</comment>
<protein>
    <recommendedName>
        <fullName evidence="4 9">Thiopurine S-methyltransferase</fullName>
        <ecNumber evidence="4 9">2.1.1.67</ecNumber>
    </recommendedName>
    <alternativeName>
        <fullName evidence="9">Thiopurine methyltransferase</fullName>
    </alternativeName>
</protein>
<dbReference type="InterPro" id="IPR008854">
    <property type="entry name" value="TPMT"/>
</dbReference>
<feature type="binding site" evidence="9">
    <location>
        <position position="123"/>
    </location>
    <ligand>
        <name>S-adenosyl-L-methionine</name>
        <dbReference type="ChEBI" id="CHEBI:59789"/>
    </ligand>
</feature>
<name>A0ABS5I0P7_9GAMM</name>
<evidence type="ECO:0000313" key="10">
    <source>
        <dbReference type="EMBL" id="MBR9727603.1"/>
    </source>
</evidence>
<dbReference type="InterPro" id="IPR022474">
    <property type="entry name" value="Thiopur_S-MeTfrase_Se/Te_detox"/>
</dbReference>
<sequence length="218" mass="24542">MEPSFWHNKWDQQQIGFHQPQVNPYLIEYWPQLNIPSSSTVFVPLCGKTLDMCFLAEQGHQVLGCELSAAAVEQFFSDNQLTVTKQSMGEHHAYQSEQVQLIQGDIFTLDASLTADIGAFYDRAALIAWPESMRAQYAEKLAQLIPAGISGLLVALDYPQGALQGPPFAVSTQWMTSYLAPLFEIELLKCDDVLADNPRFLNKNVPWLNEATYKLTRK</sequence>
<feature type="binding site" evidence="9">
    <location>
        <position position="10"/>
    </location>
    <ligand>
        <name>S-adenosyl-L-methionine</name>
        <dbReference type="ChEBI" id="CHEBI:59789"/>
    </ligand>
</feature>
<evidence type="ECO:0000256" key="8">
    <source>
        <dbReference type="ARBA" id="ARBA00022691"/>
    </source>
</evidence>
<keyword evidence="5 9" id="KW-0963">Cytoplasm</keyword>
<dbReference type="Gene3D" id="3.40.50.150">
    <property type="entry name" value="Vaccinia Virus protein VP39"/>
    <property type="match status" value="1"/>
</dbReference>
<evidence type="ECO:0000256" key="5">
    <source>
        <dbReference type="ARBA" id="ARBA00022490"/>
    </source>
</evidence>
<dbReference type="InterPro" id="IPR025835">
    <property type="entry name" value="Thiopurine_S-MeTrfase"/>
</dbReference>
<dbReference type="HAMAP" id="MF_00812">
    <property type="entry name" value="Thiopur_methtran"/>
    <property type="match status" value="1"/>
</dbReference>
<dbReference type="PANTHER" id="PTHR10259:SF11">
    <property type="entry name" value="THIOPURINE S-METHYLTRANSFERASE"/>
    <property type="match status" value="1"/>
</dbReference>
<dbReference type="PROSITE" id="PS51585">
    <property type="entry name" value="SAM_MT_TPMT"/>
    <property type="match status" value="1"/>
</dbReference>
<keyword evidence="6 9" id="KW-0489">Methyltransferase</keyword>
<keyword evidence="11" id="KW-1185">Reference proteome</keyword>
<dbReference type="GO" id="GO:0032259">
    <property type="term" value="P:methylation"/>
    <property type="evidence" value="ECO:0007669"/>
    <property type="project" value="UniProtKB-KW"/>
</dbReference>
<proteinExistence type="inferred from homology"/>
<evidence type="ECO:0000256" key="7">
    <source>
        <dbReference type="ARBA" id="ARBA00022679"/>
    </source>
</evidence>
<organism evidence="10 11">
    <name type="scientific">Shewanella intestini</name>
    <dbReference type="NCBI Taxonomy" id="2017544"/>
    <lineage>
        <taxon>Bacteria</taxon>
        <taxon>Pseudomonadati</taxon>
        <taxon>Pseudomonadota</taxon>
        <taxon>Gammaproteobacteria</taxon>
        <taxon>Alteromonadales</taxon>
        <taxon>Shewanellaceae</taxon>
        <taxon>Shewanella</taxon>
    </lineage>
</organism>
<dbReference type="GO" id="GO:0008119">
    <property type="term" value="F:thiopurine S-methyltransferase activity"/>
    <property type="evidence" value="ECO:0007669"/>
    <property type="project" value="UniProtKB-EC"/>
</dbReference>
<dbReference type="SUPFAM" id="SSF53335">
    <property type="entry name" value="S-adenosyl-L-methionine-dependent methyltransferases"/>
    <property type="match status" value="1"/>
</dbReference>
<dbReference type="NCBIfam" id="NF009732">
    <property type="entry name" value="PRK13255.1"/>
    <property type="match status" value="1"/>
</dbReference>
<comment type="similarity">
    <text evidence="3 9">Belongs to the class I-like SAM-binding methyltransferase superfamily. TPMT family.</text>
</comment>
<dbReference type="InterPro" id="IPR029063">
    <property type="entry name" value="SAM-dependent_MTases_sf"/>
</dbReference>
<comment type="subcellular location">
    <subcellularLocation>
        <location evidence="2 9">Cytoplasm</location>
    </subcellularLocation>
</comment>
<keyword evidence="8 9" id="KW-0949">S-adenosyl-L-methionine</keyword>
<evidence type="ECO:0000256" key="1">
    <source>
        <dbReference type="ARBA" id="ARBA00000903"/>
    </source>
</evidence>
<dbReference type="Pfam" id="PF05724">
    <property type="entry name" value="TPMT"/>
    <property type="match status" value="1"/>
</dbReference>